<dbReference type="InterPro" id="IPR038186">
    <property type="entry name" value="CHAD_dom_sf"/>
</dbReference>
<dbReference type="InterPro" id="IPR007899">
    <property type="entry name" value="CHAD_dom"/>
</dbReference>
<dbReference type="Gene3D" id="1.40.20.10">
    <property type="entry name" value="CHAD domain"/>
    <property type="match status" value="1"/>
</dbReference>
<evidence type="ECO:0000313" key="3">
    <source>
        <dbReference type="Proteomes" id="UP000662818"/>
    </source>
</evidence>
<sequence length="296" mass="30919">MSGWEDGAVTTAGELLAAEIGRLAADLTARRAGALADEPDAVHQLRTTVRRLRNVLAAFRRCFDPDRAAELAAALASYGDLLGECRDLEVRAADVTAALDALGLADARGDALGEALVGPLLVRHAAAHAALVGWHAGPGVRALDALLATWTESPALARRARRPAADVATKAVRRQARRVLGRADAVVAAEGVEEARHGLRKAGRRLRHTADAVASVDLDGSLRALGGLGHRVQGALGDHRDALLLAEHVRRCAAGQADRADRASYELVAGHAEKLAAEALAGLDETLSALRAEVIP</sequence>
<protein>
    <recommendedName>
        <fullName evidence="1">CHAD domain-containing protein</fullName>
    </recommendedName>
</protein>
<evidence type="ECO:0000259" key="1">
    <source>
        <dbReference type="PROSITE" id="PS51708"/>
    </source>
</evidence>
<keyword evidence="3" id="KW-1185">Reference proteome</keyword>
<dbReference type="PANTHER" id="PTHR39339">
    <property type="entry name" value="SLR1444 PROTEIN"/>
    <property type="match status" value="1"/>
</dbReference>
<dbReference type="PROSITE" id="PS51708">
    <property type="entry name" value="CHAD"/>
    <property type="match status" value="1"/>
</dbReference>
<accession>A0ABX7PNS4</accession>
<dbReference type="Proteomes" id="UP000662818">
    <property type="component" value="Chromosome"/>
</dbReference>
<reference evidence="2 3" key="1">
    <citation type="submission" date="2017-06" db="EMBL/GenBank/DDBJ databases">
        <title>Complete Genome Sequence of the Soil Carbazole-Degrading Bacterium Nocardioides aromaticivorans IC177.</title>
        <authorList>
            <person name="Vejarano F."/>
            <person name="Suzuki-Minakuchi C."/>
            <person name="Ohtsubo Y."/>
            <person name="Tsuda M."/>
            <person name="Okada K."/>
            <person name="Nojiri H."/>
        </authorList>
    </citation>
    <scope>NUCLEOTIDE SEQUENCE [LARGE SCALE GENOMIC DNA]</scope>
    <source>
        <strain evidence="2 3">IC177</strain>
    </source>
</reference>
<dbReference type="PANTHER" id="PTHR39339:SF1">
    <property type="entry name" value="CHAD DOMAIN-CONTAINING PROTEIN"/>
    <property type="match status" value="1"/>
</dbReference>
<name>A0ABX7PNS4_9ACTN</name>
<dbReference type="EMBL" id="CP022295">
    <property type="protein sequence ID" value="QSR27463.1"/>
    <property type="molecule type" value="Genomic_DNA"/>
</dbReference>
<organism evidence="2 3">
    <name type="scientific">Nocardioides aromaticivorans</name>
    <dbReference type="NCBI Taxonomy" id="200618"/>
    <lineage>
        <taxon>Bacteria</taxon>
        <taxon>Bacillati</taxon>
        <taxon>Actinomycetota</taxon>
        <taxon>Actinomycetes</taxon>
        <taxon>Propionibacteriales</taxon>
        <taxon>Nocardioidaceae</taxon>
        <taxon>Nocardioides</taxon>
    </lineage>
</organism>
<gene>
    <name evidence="2" type="ORF">CFH99_17720</name>
</gene>
<feature type="domain" description="CHAD" evidence="1">
    <location>
        <begin position="5"/>
        <end position="292"/>
    </location>
</feature>
<dbReference type="Pfam" id="PF05235">
    <property type="entry name" value="CHAD"/>
    <property type="match status" value="1"/>
</dbReference>
<evidence type="ECO:0000313" key="2">
    <source>
        <dbReference type="EMBL" id="QSR27463.1"/>
    </source>
</evidence>
<dbReference type="SMART" id="SM00880">
    <property type="entry name" value="CHAD"/>
    <property type="match status" value="1"/>
</dbReference>
<proteinExistence type="predicted"/>